<evidence type="ECO:0000313" key="1">
    <source>
        <dbReference type="EMBL" id="RCG21944.1"/>
    </source>
</evidence>
<comment type="caution">
    <text evidence="1">The sequence shown here is derived from an EMBL/GenBank/DDBJ whole genome shotgun (WGS) entry which is preliminary data.</text>
</comment>
<sequence length="97" mass="10536">MFDLTTPEESTVADAHAGDLIEITACTQPQGCHHDPGTCPRGWRPPVRLVTEPAPCPDDCGSLRCVAVDHLGHKIPVHAAPTRQTRVWQHGPTRRSA</sequence>
<dbReference type="Proteomes" id="UP000253094">
    <property type="component" value="Unassembled WGS sequence"/>
</dbReference>
<proteinExistence type="predicted"/>
<name>A0A367EUZ0_9ACTN</name>
<gene>
    <name evidence="1" type="ORF">DQ384_36405</name>
</gene>
<dbReference type="EMBL" id="QOIL01000029">
    <property type="protein sequence ID" value="RCG21944.1"/>
    <property type="molecule type" value="Genomic_DNA"/>
</dbReference>
<reference evidence="1 2" key="1">
    <citation type="submission" date="2018-06" db="EMBL/GenBank/DDBJ databases">
        <title>Sphaerisporangium craniellae sp. nov., isolated from a marine sponge in the South China Sea.</title>
        <authorList>
            <person name="Li L."/>
        </authorList>
    </citation>
    <scope>NUCLEOTIDE SEQUENCE [LARGE SCALE GENOMIC DNA]</scope>
    <source>
        <strain evidence="1 2">CCTCC AA 208026</strain>
    </source>
</reference>
<keyword evidence="2" id="KW-1185">Reference proteome</keyword>
<organism evidence="1 2">
    <name type="scientific">Sphaerisporangium album</name>
    <dbReference type="NCBI Taxonomy" id="509200"/>
    <lineage>
        <taxon>Bacteria</taxon>
        <taxon>Bacillati</taxon>
        <taxon>Actinomycetota</taxon>
        <taxon>Actinomycetes</taxon>
        <taxon>Streptosporangiales</taxon>
        <taxon>Streptosporangiaceae</taxon>
        <taxon>Sphaerisporangium</taxon>
    </lineage>
</organism>
<dbReference type="AlphaFoldDB" id="A0A367EUZ0"/>
<accession>A0A367EUZ0</accession>
<protein>
    <submittedName>
        <fullName evidence="1">Uncharacterized protein</fullName>
    </submittedName>
</protein>
<evidence type="ECO:0000313" key="2">
    <source>
        <dbReference type="Proteomes" id="UP000253094"/>
    </source>
</evidence>
<dbReference type="RefSeq" id="WP_114033422.1">
    <property type="nucleotide sequence ID" value="NZ_QOIL01000029.1"/>
</dbReference>